<evidence type="ECO:0000313" key="2">
    <source>
        <dbReference type="Proteomes" id="UP001596505"/>
    </source>
</evidence>
<comment type="caution">
    <text evidence="1">The sequence shown here is derived from an EMBL/GenBank/DDBJ whole genome shotgun (WGS) entry which is preliminary data.</text>
</comment>
<proteinExistence type="predicted"/>
<organism evidence="1 2">
    <name type="scientific">Scopulibacillus cellulosilyticus</name>
    <dbReference type="NCBI Taxonomy" id="2665665"/>
    <lineage>
        <taxon>Bacteria</taxon>
        <taxon>Bacillati</taxon>
        <taxon>Bacillota</taxon>
        <taxon>Bacilli</taxon>
        <taxon>Bacillales</taxon>
        <taxon>Sporolactobacillaceae</taxon>
        <taxon>Scopulibacillus</taxon>
    </lineage>
</organism>
<dbReference type="Pfam" id="PF08868">
    <property type="entry name" value="YugN"/>
    <property type="match status" value="1"/>
</dbReference>
<keyword evidence="2" id="KW-1185">Reference proteome</keyword>
<dbReference type="InterPro" id="IPR036491">
    <property type="entry name" value="YugN-like_sf"/>
</dbReference>
<reference evidence="2" key="1">
    <citation type="journal article" date="2019" name="Int. J. Syst. Evol. Microbiol.">
        <title>The Global Catalogue of Microorganisms (GCM) 10K type strain sequencing project: providing services to taxonomists for standard genome sequencing and annotation.</title>
        <authorList>
            <consortium name="The Broad Institute Genomics Platform"/>
            <consortium name="The Broad Institute Genome Sequencing Center for Infectious Disease"/>
            <person name="Wu L."/>
            <person name="Ma J."/>
        </authorList>
    </citation>
    <scope>NUCLEOTIDE SEQUENCE [LARGE SCALE GENOMIC DNA]</scope>
    <source>
        <strain evidence="2">CGMCC 1.16305</strain>
    </source>
</reference>
<dbReference type="Proteomes" id="UP001596505">
    <property type="component" value="Unassembled WGS sequence"/>
</dbReference>
<dbReference type="EMBL" id="JBHTCO010000004">
    <property type="protein sequence ID" value="MFC7392428.1"/>
    <property type="molecule type" value="Genomic_DNA"/>
</dbReference>
<dbReference type="InterPro" id="IPR014967">
    <property type="entry name" value="Uncharacterised_YugN-like"/>
</dbReference>
<protein>
    <submittedName>
        <fullName evidence="1">YugN family protein</fullName>
    </submittedName>
</protein>
<evidence type="ECO:0000313" key="1">
    <source>
        <dbReference type="EMBL" id="MFC7392428.1"/>
    </source>
</evidence>
<gene>
    <name evidence="1" type="ORF">ACFQRG_05475</name>
</gene>
<accession>A0ABW2PSP1</accession>
<dbReference type="Gene3D" id="3.30.310.100">
    <property type="entry name" value="YugN-like"/>
    <property type="match status" value="1"/>
</dbReference>
<sequence>MKFEDTGLDGMIIPFPVLEAMTKRLGLIRGGHWDWERVTYDFKFENTKTGHIHYLRVPGIAVEGEIEKSDAKVKLLTPYLGRHYYPHGVEYKDEEFPERIINICKERLSKLKEALEELKENTPID</sequence>
<dbReference type="SUPFAM" id="SSF160755">
    <property type="entry name" value="YugN-like"/>
    <property type="match status" value="1"/>
</dbReference>
<name>A0ABW2PSP1_9BACL</name>
<dbReference type="RefSeq" id="WP_380964532.1">
    <property type="nucleotide sequence ID" value="NZ_JBHTCO010000004.1"/>
</dbReference>